<dbReference type="EMBL" id="KZ857395">
    <property type="protein sequence ID" value="RDX51239.1"/>
    <property type="molecule type" value="Genomic_DNA"/>
</dbReference>
<feature type="transmembrane region" description="Helical" evidence="2">
    <location>
        <begin position="136"/>
        <end position="156"/>
    </location>
</feature>
<accession>A0A371DFB6</accession>
<proteinExistence type="predicted"/>
<dbReference type="Proteomes" id="UP000256964">
    <property type="component" value="Unassembled WGS sequence"/>
</dbReference>
<name>A0A371DFB6_9APHY</name>
<feature type="domain" description="DUF6533" evidence="3">
    <location>
        <begin position="19"/>
        <end position="61"/>
    </location>
</feature>
<protein>
    <recommendedName>
        <fullName evidence="3">DUF6533 domain-containing protein</fullName>
    </recommendedName>
</protein>
<feature type="region of interest" description="Disordered" evidence="1">
    <location>
        <begin position="328"/>
        <end position="352"/>
    </location>
</feature>
<feature type="transmembrane region" description="Helical" evidence="2">
    <location>
        <begin position="14"/>
        <end position="30"/>
    </location>
</feature>
<dbReference type="Pfam" id="PF20151">
    <property type="entry name" value="DUF6533"/>
    <property type="match status" value="1"/>
</dbReference>
<evidence type="ECO:0000259" key="3">
    <source>
        <dbReference type="Pfam" id="PF20151"/>
    </source>
</evidence>
<dbReference type="OrthoDB" id="2754240at2759"/>
<evidence type="ECO:0000256" key="1">
    <source>
        <dbReference type="SAM" id="MobiDB-lite"/>
    </source>
</evidence>
<gene>
    <name evidence="4" type="ORF">OH76DRAFT_1417318</name>
</gene>
<keyword evidence="2" id="KW-0812">Transmembrane</keyword>
<keyword evidence="2" id="KW-1133">Transmembrane helix</keyword>
<evidence type="ECO:0000313" key="5">
    <source>
        <dbReference type="Proteomes" id="UP000256964"/>
    </source>
</evidence>
<keyword evidence="2" id="KW-0472">Membrane</keyword>
<sequence>MSSVAEAIADYDSIIVNNYCVIAASVFLLYEYVITVDREVNAFWFGAPTGASILFLSNRYLNLVVNTLNLVEFGHFSDEVIVHAIVLPYHNADQPFAEVRSDLYRRYSAPLTQPEPKLRVVRPRTCGVDLHDLPPLGGGVVLSALILLLALVPLFINAARFSFNLTGVNDPTWGCYSDDSTPAALTLKFVIISRASLIVSDALLVGLTWRALPQHTVSFASLRKTGVSLTTVLLRDGTFYFGILCILNILHLVFSLTSMFGFITGASNISTFTEVVTAVLVSRFLLNLQEANKVVCRGVSSMDQLSTIAEGRTISFARFIGSIGESIGPGLPGSDTSSSATEDTDDTLTSESFELHPGTTYRQVL</sequence>
<keyword evidence="5" id="KW-1185">Reference proteome</keyword>
<dbReference type="AlphaFoldDB" id="A0A371DFB6"/>
<feature type="transmembrane region" description="Helical" evidence="2">
    <location>
        <begin position="239"/>
        <end position="263"/>
    </location>
</feature>
<reference evidence="4 5" key="1">
    <citation type="journal article" date="2018" name="Biotechnol. Biofuels">
        <title>Integrative visual omics of the white-rot fungus Polyporus brumalis exposes the biotechnological potential of its oxidative enzymes for delignifying raw plant biomass.</title>
        <authorList>
            <person name="Miyauchi S."/>
            <person name="Rancon A."/>
            <person name="Drula E."/>
            <person name="Hage H."/>
            <person name="Chaduli D."/>
            <person name="Favel A."/>
            <person name="Grisel S."/>
            <person name="Henrissat B."/>
            <person name="Herpoel-Gimbert I."/>
            <person name="Ruiz-Duenas F.J."/>
            <person name="Chevret D."/>
            <person name="Hainaut M."/>
            <person name="Lin J."/>
            <person name="Wang M."/>
            <person name="Pangilinan J."/>
            <person name="Lipzen A."/>
            <person name="Lesage-Meessen L."/>
            <person name="Navarro D."/>
            <person name="Riley R."/>
            <person name="Grigoriev I.V."/>
            <person name="Zhou S."/>
            <person name="Raouche S."/>
            <person name="Rosso M.N."/>
        </authorList>
    </citation>
    <scope>NUCLEOTIDE SEQUENCE [LARGE SCALE GENOMIC DNA]</scope>
    <source>
        <strain evidence="4 5">BRFM 1820</strain>
    </source>
</reference>
<organism evidence="4 5">
    <name type="scientific">Lentinus brumalis</name>
    <dbReference type="NCBI Taxonomy" id="2498619"/>
    <lineage>
        <taxon>Eukaryota</taxon>
        <taxon>Fungi</taxon>
        <taxon>Dikarya</taxon>
        <taxon>Basidiomycota</taxon>
        <taxon>Agaricomycotina</taxon>
        <taxon>Agaricomycetes</taxon>
        <taxon>Polyporales</taxon>
        <taxon>Polyporaceae</taxon>
        <taxon>Lentinus</taxon>
    </lineage>
</organism>
<evidence type="ECO:0000256" key="2">
    <source>
        <dbReference type="SAM" id="Phobius"/>
    </source>
</evidence>
<dbReference type="InterPro" id="IPR045340">
    <property type="entry name" value="DUF6533"/>
</dbReference>
<evidence type="ECO:0000313" key="4">
    <source>
        <dbReference type="EMBL" id="RDX51239.1"/>
    </source>
</evidence>